<dbReference type="RefSeq" id="WP_143158366.1">
    <property type="nucleotide sequence ID" value="NZ_FQYR01000002.1"/>
</dbReference>
<comment type="pathway">
    <text evidence="1">Cofactor biosynthesis; tetrahydrofolate biosynthesis; 2-amino-4-hydroxy-6-hydroxymethyl-7,8-dihydropteridine diphosphate from 7,8-dihydroneopterin triphosphate: step 4/4.</text>
</comment>
<sequence length="169" mass="19150">MATRVGIALGSNLGNRLTHLRTARDLVRKLVDPESLYLQSPIYQSEPVLCPNDSPDFFNAVIEIDYIGTPHQLLSQTQGIEFHMGREPSPVENAPRVIDIDILYFGDERLDGDILTVPHPRLIERLFVIQPLNDIRPNLVLPGDDATISEHMRYLDSDERPLTLVQSVW</sequence>
<dbReference type="InParanoid" id="A0A1M6EDB9"/>
<evidence type="ECO:0000256" key="3">
    <source>
        <dbReference type="ARBA" id="ARBA00013253"/>
    </source>
</evidence>
<dbReference type="GO" id="GO:0046654">
    <property type="term" value="P:tetrahydrofolate biosynthetic process"/>
    <property type="evidence" value="ECO:0007669"/>
    <property type="project" value="UniProtKB-UniPathway"/>
</dbReference>
<name>A0A1M6EDB9_9BACT</name>
<evidence type="ECO:0000256" key="1">
    <source>
        <dbReference type="ARBA" id="ARBA00005051"/>
    </source>
</evidence>
<keyword evidence="8" id="KW-0067">ATP-binding</keyword>
<dbReference type="EC" id="2.7.6.3" evidence="3"/>
<dbReference type="SUPFAM" id="SSF55083">
    <property type="entry name" value="6-hydroxymethyl-7,8-dihydropterin pyrophosphokinase, HPPK"/>
    <property type="match status" value="1"/>
</dbReference>
<evidence type="ECO:0000256" key="6">
    <source>
        <dbReference type="ARBA" id="ARBA00022741"/>
    </source>
</evidence>
<dbReference type="Pfam" id="PF01288">
    <property type="entry name" value="HPPK"/>
    <property type="match status" value="1"/>
</dbReference>
<protein>
    <recommendedName>
        <fullName evidence="4">2-amino-4-hydroxy-6-hydroxymethyldihydropteridine pyrophosphokinase</fullName>
        <ecNumber evidence="3">2.7.6.3</ecNumber>
    </recommendedName>
    <alternativeName>
        <fullName evidence="11">6-hydroxymethyl-7,8-dihydropterin pyrophosphokinase</fullName>
    </alternativeName>
    <alternativeName>
        <fullName evidence="12">7,8-dihydro-6-hydroxymethylpterin-pyrophosphokinase</fullName>
    </alternativeName>
</protein>
<keyword evidence="5" id="KW-0808">Transferase</keyword>
<dbReference type="Proteomes" id="UP000184510">
    <property type="component" value="Unassembled WGS sequence"/>
</dbReference>
<keyword evidence="6" id="KW-0547">Nucleotide-binding</keyword>
<dbReference type="Gene3D" id="3.30.70.560">
    <property type="entry name" value="7,8-Dihydro-6-hydroxymethylpterin-pyrophosphokinase HPPK"/>
    <property type="match status" value="1"/>
</dbReference>
<dbReference type="PANTHER" id="PTHR43071:SF1">
    <property type="entry name" value="2-AMINO-4-HYDROXY-6-HYDROXYMETHYLDIHYDROPTERIDINE PYROPHOSPHOKINASE"/>
    <property type="match status" value="1"/>
</dbReference>
<dbReference type="PANTHER" id="PTHR43071">
    <property type="entry name" value="2-AMINO-4-HYDROXY-6-HYDROXYMETHYLDIHYDROPTERIDINE PYROPHOSPHOKINASE"/>
    <property type="match status" value="1"/>
</dbReference>
<dbReference type="InterPro" id="IPR035907">
    <property type="entry name" value="Hppk_sf"/>
</dbReference>
<evidence type="ECO:0000313" key="15">
    <source>
        <dbReference type="Proteomes" id="UP000184510"/>
    </source>
</evidence>
<dbReference type="CDD" id="cd00483">
    <property type="entry name" value="HPPK"/>
    <property type="match status" value="1"/>
</dbReference>
<dbReference type="GO" id="GO:0005524">
    <property type="term" value="F:ATP binding"/>
    <property type="evidence" value="ECO:0007669"/>
    <property type="project" value="UniProtKB-KW"/>
</dbReference>
<evidence type="ECO:0000259" key="13">
    <source>
        <dbReference type="Pfam" id="PF01288"/>
    </source>
</evidence>
<dbReference type="GO" id="GO:0016301">
    <property type="term" value="F:kinase activity"/>
    <property type="evidence" value="ECO:0007669"/>
    <property type="project" value="UniProtKB-KW"/>
</dbReference>
<dbReference type="STRING" id="1123071.SAMN02745181_1002"/>
<proteinExistence type="inferred from homology"/>
<evidence type="ECO:0000256" key="9">
    <source>
        <dbReference type="ARBA" id="ARBA00022909"/>
    </source>
</evidence>
<dbReference type="InterPro" id="IPR000550">
    <property type="entry name" value="Hppk"/>
</dbReference>
<dbReference type="EMBL" id="FQYR01000002">
    <property type="protein sequence ID" value="SHI83431.1"/>
    <property type="molecule type" value="Genomic_DNA"/>
</dbReference>
<gene>
    <name evidence="14" type="ORF">SAMN02745181_1002</name>
</gene>
<reference evidence="14 15" key="1">
    <citation type="submission" date="2016-11" db="EMBL/GenBank/DDBJ databases">
        <authorList>
            <person name="Jaros S."/>
            <person name="Januszkiewicz K."/>
            <person name="Wedrychowicz H."/>
        </authorList>
    </citation>
    <scope>NUCLEOTIDE SEQUENCE [LARGE SCALE GENOMIC DNA]</scope>
    <source>
        <strain evidence="14 15">DSM 18772</strain>
    </source>
</reference>
<keyword evidence="9" id="KW-0289">Folate biosynthesis</keyword>
<dbReference type="FunCoup" id="A0A1M6EDB9">
    <property type="interactions" value="369"/>
</dbReference>
<dbReference type="OrthoDB" id="9808041at2"/>
<evidence type="ECO:0000313" key="14">
    <source>
        <dbReference type="EMBL" id="SHI83431.1"/>
    </source>
</evidence>
<evidence type="ECO:0000256" key="2">
    <source>
        <dbReference type="ARBA" id="ARBA00005810"/>
    </source>
</evidence>
<dbReference type="UniPathway" id="UPA00077">
    <property type="reaction ID" value="UER00155"/>
</dbReference>
<keyword evidence="7 14" id="KW-0418">Kinase</keyword>
<evidence type="ECO:0000256" key="11">
    <source>
        <dbReference type="ARBA" id="ARBA00029766"/>
    </source>
</evidence>
<dbReference type="GO" id="GO:0046656">
    <property type="term" value="P:folic acid biosynthetic process"/>
    <property type="evidence" value="ECO:0007669"/>
    <property type="project" value="UniProtKB-KW"/>
</dbReference>
<organism evidence="14 15">
    <name type="scientific">Rubritalea squalenifaciens DSM 18772</name>
    <dbReference type="NCBI Taxonomy" id="1123071"/>
    <lineage>
        <taxon>Bacteria</taxon>
        <taxon>Pseudomonadati</taxon>
        <taxon>Verrucomicrobiota</taxon>
        <taxon>Verrucomicrobiia</taxon>
        <taxon>Verrucomicrobiales</taxon>
        <taxon>Rubritaleaceae</taxon>
        <taxon>Rubritalea</taxon>
    </lineage>
</organism>
<evidence type="ECO:0000256" key="12">
    <source>
        <dbReference type="ARBA" id="ARBA00033413"/>
    </source>
</evidence>
<evidence type="ECO:0000256" key="10">
    <source>
        <dbReference type="ARBA" id="ARBA00029409"/>
    </source>
</evidence>
<evidence type="ECO:0000256" key="7">
    <source>
        <dbReference type="ARBA" id="ARBA00022777"/>
    </source>
</evidence>
<dbReference type="NCBIfam" id="TIGR01498">
    <property type="entry name" value="folK"/>
    <property type="match status" value="1"/>
</dbReference>
<dbReference type="GO" id="GO:0003848">
    <property type="term" value="F:2-amino-4-hydroxy-6-hydroxymethyldihydropteridine diphosphokinase activity"/>
    <property type="evidence" value="ECO:0007669"/>
    <property type="project" value="UniProtKB-EC"/>
</dbReference>
<comment type="function">
    <text evidence="10">Catalyzes the transfer of pyrophosphate from adenosine triphosphate (ATP) to 6-hydroxymethyl-7,8-dihydropterin, an enzymatic step in folate biosynthesis pathway.</text>
</comment>
<comment type="similarity">
    <text evidence="2">Belongs to the HPPK family.</text>
</comment>
<keyword evidence="15" id="KW-1185">Reference proteome</keyword>
<dbReference type="AlphaFoldDB" id="A0A1M6EDB9"/>
<evidence type="ECO:0000256" key="4">
    <source>
        <dbReference type="ARBA" id="ARBA00016218"/>
    </source>
</evidence>
<feature type="domain" description="7,8-dihydro-6-hydroxymethylpterin-pyrophosphokinase" evidence="13">
    <location>
        <begin position="7"/>
        <end position="137"/>
    </location>
</feature>
<evidence type="ECO:0000256" key="5">
    <source>
        <dbReference type="ARBA" id="ARBA00022679"/>
    </source>
</evidence>
<evidence type="ECO:0000256" key="8">
    <source>
        <dbReference type="ARBA" id="ARBA00022840"/>
    </source>
</evidence>
<accession>A0A1M6EDB9</accession>